<sequence>MRVQINHIDKLDFLEAYPSARIEAFKSETIKNSFAAAGLVPYNPDRVISKLDIRLRTPTPPSSQGSEWSLKTPSNYVQLQKQASSIRALLRTRSRSPPSPSDRALNQLVKGCQLAMHNATILAQENKELRAENEKKKRKNARSTRQIAIEGGLSVLEASTLIAQPDQAVLAPIPYEAGPAPAPSQPLS</sequence>
<feature type="coiled-coil region" evidence="1">
    <location>
        <begin position="119"/>
        <end position="146"/>
    </location>
</feature>
<evidence type="ECO:0000256" key="1">
    <source>
        <dbReference type="SAM" id="Coils"/>
    </source>
</evidence>
<protein>
    <submittedName>
        <fullName evidence="2">Uncharacterized protein</fullName>
    </submittedName>
</protein>
<accession>A0A1V6P6W8</accession>
<comment type="caution">
    <text evidence="2">The sequence shown here is derived from an EMBL/GenBank/DDBJ whole genome shotgun (WGS) entry which is preliminary data.</text>
</comment>
<evidence type="ECO:0000313" key="3">
    <source>
        <dbReference type="Proteomes" id="UP000191672"/>
    </source>
</evidence>
<reference evidence="3" key="1">
    <citation type="journal article" date="2017" name="Nat. Microbiol.">
        <title>Global analysis of biosynthetic gene clusters reveals vast potential of secondary metabolite production in Penicillium species.</title>
        <authorList>
            <person name="Nielsen J.C."/>
            <person name="Grijseels S."/>
            <person name="Prigent S."/>
            <person name="Ji B."/>
            <person name="Dainat J."/>
            <person name="Nielsen K.F."/>
            <person name="Frisvad J.C."/>
            <person name="Workman M."/>
            <person name="Nielsen J."/>
        </authorList>
    </citation>
    <scope>NUCLEOTIDE SEQUENCE [LARGE SCALE GENOMIC DNA]</scope>
    <source>
        <strain evidence="3">IBT 31811</strain>
    </source>
</reference>
<proteinExistence type="predicted"/>
<dbReference type="EMBL" id="MDYN01000225">
    <property type="protein sequence ID" value="OQD72698.1"/>
    <property type="molecule type" value="Genomic_DNA"/>
</dbReference>
<name>A0A1V6P6W8_9EURO</name>
<gene>
    <name evidence="2" type="ORF">PENANT_c225G09064</name>
</gene>
<keyword evidence="3" id="KW-1185">Reference proteome</keyword>
<keyword evidence="1" id="KW-0175">Coiled coil</keyword>
<dbReference type="Proteomes" id="UP000191672">
    <property type="component" value="Unassembled WGS sequence"/>
</dbReference>
<dbReference type="AlphaFoldDB" id="A0A1V6P6W8"/>
<organism evidence="2 3">
    <name type="scientific">Penicillium antarcticum</name>
    <dbReference type="NCBI Taxonomy" id="416450"/>
    <lineage>
        <taxon>Eukaryota</taxon>
        <taxon>Fungi</taxon>
        <taxon>Dikarya</taxon>
        <taxon>Ascomycota</taxon>
        <taxon>Pezizomycotina</taxon>
        <taxon>Eurotiomycetes</taxon>
        <taxon>Eurotiomycetidae</taxon>
        <taxon>Eurotiales</taxon>
        <taxon>Aspergillaceae</taxon>
        <taxon>Penicillium</taxon>
    </lineage>
</organism>
<evidence type="ECO:0000313" key="2">
    <source>
        <dbReference type="EMBL" id="OQD72698.1"/>
    </source>
</evidence>